<keyword evidence="3 5" id="KW-0863">Zinc-finger</keyword>
<feature type="transmembrane region" description="Helical" evidence="8">
    <location>
        <begin position="107"/>
        <end position="126"/>
    </location>
</feature>
<dbReference type="InterPro" id="IPR007527">
    <property type="entry name" value="Znf_SWIM"/>
</dbReference>
<evidence type="ECO:0000259" key="10">
    <source>
        <dbReference type="PROSITE" id="PS51999"/>
    </source>
</evidence>
<proteinExistence type="inferred from homology"/>
<feature type="domain" description="GRF-type" evidence="10">
    <location>
        <begin position="3"/>
        <end position="49"/>
    </location>
</feature>
<organism evidence="11 12">
    <name type="scientific">Saponaria officinalis</name>
    <name type="common">Common soapwort</name>
    <name type="synonym">Lychnis saponaria</name>
    <dbReference type="NCBI Taxonomy" id="3572"/>
    <lineage>
        <taxon>Eukaryota</taxon>
        <taxon>Viridiplantae</taxon>
        <taxon>Streptophyta</taxon>
        <taxon>Embryophyta</taxon>
        <taxon>Tracheophyta</taxon>
        <taxon>Spermatophyta</taxon>
        <taxon>Magnoliopsida</taxon>
        <taxon>eudicotyledons</taxon>
        <taxon>Gunneridae</taxon>
        <taxon>Pentapetalae</taxon>
        <taxon>Caryophyllales</taxon>
        <taxon>Caryophyllaceae</taxon>
        <taxon>Caryophylleae</taxon>
        <taxon>Saponaria</taxon>
    </lineage>
</organism>
<dbReference type="PANTHER" id="PTHR31669:SF283">
    <property type="entry name" value="PROTEIN FAR1-RELATED SEQUENCE"/>
    <property type="match status" value="1"/>
</dbReference>
<dbReference type="PROSITE" id="PS51999">
    <property type="entry name" value="ZF_GRF"/>
    <property type="match status" value="1"/>
</dbReference>
<dbReference type="SMART" id="SM00575">
    <property type="entry name" value="ZnF_PMZ"/>
    <property type="match status" value="1"/>
</dbReference>
<feature type="compositionally biased region" description="Low complexity" evidence="7">
    <location>
        <begin position="422"/>
        <end position="431"/>
    </location>
</feature>
<accession>A0AAW1MJH7</accession>
<comment type="function">
    <text evidence="6">Putative transcription activator involved in regulating light control of development.</text>
</comment>
<evidence type="ECO:0000259" key="9">
    <source>
        <dbReference type="PROSITE" id="PS50966"/>
    </source>
</evidence>
<evidence type="ECO:0000313" key="11">
    <source>
        <dbReference type="EMBL" id="KAK9747883.1"/>
    </source>
</evidence>
<dbReference type="Proteomes" id="UP001443914">
    <property type="component" value="Unassembled WGS sequence"/>
</dbReference>
<keyword evidence="12" id="KW-1185">Reference proteome</keyword>
<evidence type="ECO:0000256" key="1">
    <source>
        <dbReference type="ARBA" id="ARBA00005889"/>
    </source>
</evidence>
<evidence type="ECO:0000256" key="8">
    <source>
        <dbReference type="SAM" id="Phobius"/>
    </source>
</evidence>
<dbReference type="InterPro" id="IPR010666">
    <property type="entry name" value="Znf_GRF"/>
</dbReference>
<evidence type="ECO:0000256" key="2">
    <source>
        <dbReference type="ARBA" id="ARBA00022723"/>
    </source>
</evidence>
<dbReference type="GO" id="GO:0008270">
    <property type="term" value="F:zinc ion binding"/>
    <property type="evidence" value="ECO:0007669"/>
    <property type="project" value="UniProtKB-UniRule"/>
</dbReference>
<evidence type="ECO:0000256" key="5">
    <source>
        <dbReference type="PROSITE-ProRule" id="PRU00325"/>
    </source>
</evidence>
<reference evidence="11" key="1">
    <citation type="submission" date="2024-03" db="EMBL/GenBank/DDBJ databases">
        <title>WGS assembly of Saponaria officinalis var. Norfolk2.</title>
        <authorList>
            <person name="Jenkins J."/>
            <person name="Shu S."/>
            <person name="Grimwood J."/>
            <person name="Barry K."/>
            <person name="Goodstein D."/>
            <person name="Schmutz J."/>
            <person name="Leebens-Mack J."/>
            <person name="Osbourn A."/>
        </authorList>
    </citation>
    <scope>NUCLEOTIDE SEQUENCE [LARGE SCALE GENOMIC DNA]</scope>
    <source>
        <strain evidence="11">JIC</strain>
    </source>
</reference>
<feature type="compositionally biased region" description="Polar residues" evidence="7">
    <location>
        <begin position="407"/>
        <end position="421"/>
    </location>
</feature>
<dbReference type="InterPro" id="IPR031052">
    <property type="entry name" value="FHY3/FAR1"/>
</dbReference>
<dbReference type="InterPro" id="IPR006564">
    <property type="entry name" value="Znf_PMZ"/>
</dbReference>
<evidence type="ECO:0000313" key="12">
    <source>
        <dbReference type="Proteomes" id="UP001443914"/>
    </source>
</evidence>
<comment type="caution">
    <text evidence="11">The sequence shown here is derived from an EMBL/GenBank/DDBJ whole genome shotgun (WGS) entry which is preliminary data.</text>
</comment>
<keyword evidence="8" id="KW-1133">Transmembrane helix</keyword>
<evidence type="ECO:0000256" key="4">
    <source>
        <dbReference type="ARBA" id="ARBA00022833"/>
    </source>
</evidence>
<keyword evidence="2 6" id="KW-0479">Metal-binding</keyword>
<comment type="similarity">
    <text evidence="1 6">Belongs to the FHY3/FAR1 family.</text>
</comment>
<feature type="region of interest" description="Disordered" evidence="7">
    <location>
        <begin position="360"/>
        <end position="462"/>
    </location>
</feature>
<keyword evidence="4 6" id="KW-0862">Zinc</keyword>
<dbReference type="GO" id="GO:0006355">
    <property type="term" value="P:regulation of DNA-templated transcription"/>
    <property type="evidence" value="ECO:0007669"/>
    <property type="project" value="UniProtKB-UniRule"/>
</dbReference>
<evidence type="ECO:0000256" key="7">
    <source>
        <dbReference type="SAM" id="MobiDB-lite"/>
    </source>
</evidence>
<keyword evidence="6" id="KW-0539">Nucleus</keyword>
<protein>
    <recommendedName>
        <fullName evidence="6">Protein FAR1-RELATED SEQUENCE</fullName>
    </recommendedName>
</protein>
<sequence length="462" mass="54119">MKCDCGIDCARKTSWTFQNPGRRFASCKRMDDDETLSPPCSFFRWLDEDSTEWQRSLINQLLTENRCIKGELRHQEKVINDLRRLKNIELDNGRLTKNDDKSTTVAVNWNVIFGFLVVLIIGFVSVETGLRKFIEQYEFGLKRKVEEEERLNYTDKERPLKWDERWLVEEVFHKVYTNKKFQEVKDELYACIGTHIEALPNSHGFIKRYKASSTADNPFWKKDRRYFQVSIDTLTNDYKCGCKLFEFKGILCRHIIKCINILNVTSIPEKYILDRWRKDVVRGYENIHVGYYNPQEYDRVKRYIEVNVVNDYAGQLAMNDNEALNLYKTRMKDVIAALEAHVGVETVKACKEGQNSSRLWGRRRVQRKERVTHRTEEGQTAIGDPPNKRGPGRRRVTKQPKRRKMATPNTNPIPQFHTDNASSQMSGFSSSQLRDSQLPHMSSSQNTAQQSNSQFTSYSQMF</sequence>
<dbReference type="Pfam" id="PF04434">
    <property type="entry name" value="SWIM"/>
    <property type="match status" value="1"/>
</dbReference>
<gene>
    <name evidence="11" type="ORF">RND81_02G021200</name>
</gene>
<dbReference type="EMBL" id="JBDFQZ010000002">
    <property type="protein sequence ID" value="KAK9747883.1"/>
    <property type="molecule type" value="Genomic_DNA"/>
</dbReference>
<dbReference type="PANTHER" id="PTHR31669">
    <property type="entry name" value="PROTEIN FAR1-RELATED SEQUENCE 10-RELATED"/>
    <property type="match status" value="1"/>
</dbReference>
<dbReference type="PROSITE" id="PS50966">
    <property type="entry name" value="ZF_SWIM"/>
    <property type="match status" value="1"/>
</dbReference>
<feature type="compositionally biased region" description="Low complexity" evidence="7">
    <location>
        <begin position="442"/>
        <end position="462"/>
    </location>
</feature>
<dbReference type="GO" id="GO:0005634">
    <property type="term" value="C:nucleus"/>
    <property type="evidence" value="ECO:0007669"/>
    <property type="project" value="UniProtKB-SubCell"/>
</dbReference>
<comment type="subcellular location">
    <subcellularLocation>
        <location evidence="6">Nucleus</location>
    </subcellularLocation>
</comment>
<name>A0AAW1MJH7_SAPOF</name>
<evidence type="ECO:0000256" key="6">
    <source>
        <dbReference type="RuleBase" id="RU367018"/>
    </source>
</evidence>
<keyword evidence="8" id="KW-0812">Transmembrane</keyword>
<dbReference type="AlphaFoldDB" id="A0AAW1MJH7"/>
<feature type="compositionally biased region" description="Polar residues" evidence="7">
    <location>
        <begin position="432"/>
        <end position="441"/>
    </location>
</feature>
<feature type="compositionally biased region" description="Basic and acidic residues" evidence="7">
    <location>
        <begin position="368"/>
        <end position="377"/>
    </location>
</feature>
<keyword evidence="8" id="KW-0472">Membrane</keyword>
<feature type="compositionally biased region" description="Basic residues" evidence="7">
    <location>
        <begin position="390"/>
        <end position="405"/>
    </location>
</feature>
<evidence type="ECO:0000256" key="3">
    <source>
        <dbReference type="ARBA" id="ARBA00022771"/>
    </source>
</evidence>
<feature type="domain" description="SWIM-type" evidence="9">
    <location>
        <begin position="227"/>
        <end position="263"/>
    </location>
</feature>